<comment type="caution">
    <text evidence="4">The sequence shown here is derived from an EMBL/GenBank/DDBJ whole genome shotgun (WGS) entry which is preliminary data.</text>
</comment>
<feature type="transmembrane region" description="Helical" evidence="2">
    <location>
        <begin position="90"/>
        <end position="111"/>
    </location>
</feature>
<keyword evidence="2" id="KW-0812">Transmembrane</keyword>
<dbReference type="GO" id="GO:0008270">
    <property type="term" value="F:zinc ion binding"/>
    <property type="evidence" value="ECO:0007669"/>
    <property type="project" value="UniProtKB-KW"/>
</dbReference>
<dbReference type="PANTHER" id="PTHR46225:SF1">
    <property type="entry name" value="RING_U-BOX SUPERFAMILY PROTEIN"/>
    <property type="match status" value="1"/>
</dbReference>
<evidence type="ECO:0000313" key="4">
    <source>
        <dbReference type="EMBL" id="KAL3821148.1"/>
    </source>
</evidence>
<organism evidence="4 5">
    <name type="scientific">Penstemon smallii</name>
    <dbReference type="NCBI Taxonomy" id="265156"/>
    <lineage>
        <taxon>Eukaryota</taxon>
        <taxon>Viridiplantae</taxon>
        <taxon>Streptophyta</taxon>
        <taxon>Embryophyta</taxon>
        <taxon>Tracheophyta</taxon>
        <taxon>Spermatophyta</taxon>
        <taxon>Magnoliopsida</taxon>
        <taxon>eudicotyledons</taxon>
        <taxon>Gunneridae</taxon>
        <taxon>Pentapetalae</taxon>
        <taxon>asterids</taxon>
        <taxon>lamiids</taxon>
        <taxon>Lamiales</taxon>
        <taxon>Plantaginaceae</taxon>
        <taxon>Cheloneae</taxon>
        <taxon>Penstemon</taxon>
    </lineage>
</organism>
<keyword evidence="2" id="KW-1133">Transmembrane helix</keyword>
<accession>A0ABD3S9P6</accession>
<feature type="transmembrane region" description="Helical" evidence="2">
    <location>
        <begin position="180"/>
        <end position="198"/>
    </location>
</feature>
<dbReference type="AlphaFoldDB" id="A0ABD3S9P6"/>
<evidence type="ECO:0000313" key="5">
    <source>
        <dbReference type="Proteomes" id="UP001634393"/>
    </source>
</evidence>
<keyword evidence="5" id="KW-1185">Reference proteome</keyword>
<gene>
    <name evidence="4" type="ORF">ACJIZ3_007053</name>
</gene>
<dbReference type="Pfam" id="PF13639">
    <property type="entry name" value="zf-RING_2"/>
    <property type="match status" value="1"/>
</dbReference>
<dbReference type="EMBL" id="JBJXBP010000007">
    <property type="protein sequence ID" value="KAL3821148.1"/>
    <property type="molecule type" value="Genomic_DNA"/>
</dbReference>
<dbReference type="Proteomes" id="UP001634393">
    <property type="component" value="Unassembled WGS sequence"/>
</dbReference>
<protein>
    <recommendedName>
        <fullName evidence="3">RING-type domain-containing protein</fullName>
    </recommendedName>
</protein>
<keyword evidence="1" id="KW-0479">Metal-binding</keyword>
<dbReference type="SMART" id="SM00184">
    <property type="entry name" value="RING"/>
    <property type="match status" value="1"/>
</dbReference>
<dbReference type="InterPro" id="IPR001841">
    <property type="entry name" value="Znf_RING"/>
</dbReference>
<dbReference type="PANTHER" id="PTHR46225">
    <property type="entry name" value="C3H4 TYPE ZINC FINGER PROTEIN"/>
    <property type="match status" value="1"/>
</dbReference>
<keyword evidence="2" id="KW-0472">Membrane</keyword>
<dbReference type="PROSITE" id="PS50089">
    <property type="entry name" value="ZF_RING_2"/>
    <property type="match status" value="1"/>
</dbReference>
<dbReference type="InterPro" id="IPR013083">
    <property type="entry name" value="Znf_RING/FYVE/PHD"/>
</dbReference>
<name>A0ABD3S9P6_9LAMI</name>
<evidence type="ECO:0000256" key="1">
    <source>
        <dbReference type="PROSITE-ProRule" id="PRU00175"/>
    </source>
</evidence>
<evidence type="ECO:0000259" key="3">
    <source>
        <dbReference type="PROSITE" id="PS50089"/>
    </source>
</evidence>
<keyword evidence="1" id="KW-0863">Zinc-finger</keyword>
<keyword evidence="1" id="KW-0862">Zinc</keyword>
<sequence length="338" mass="39088">MNSRYIFAPDSLCISGNGVNFSSIAQTGEERFIAANSRSRPYPNSPPSFLIRLAMKVSRARWYTFLRRVFHYQNGSGSNLGPNPFNSGQWMLMECIVLALQVIASAYTLFISKGERPVWPMRIWISGYAFGCFLSLILLHWRYKLVYITHENNISNVSDIELQRNHEELRLLKYMNKCRTSLELIFAIWFVMGNVWIFDSRFGSYNRAPKLHVLCISLLVWNAVSYSFPFILFVLLCCCVPLLSSLLGYNMNSANHERGATEEQLASLSSWKYKDVCRNFELGTKNNEIQECCICLAKYKEKEEIRQLPCTHIFHLECVDQWLKILSCCPLCKQGIEK</sequence>
<feature type="transmembrane region" description="Helical" evidence="2">
    <location>
        <begin position="218"/>
        <end position="243"/>
    </location>
</feature>
<evidence type="ECO:0000256" key="2">
    <source>
        <dbReference type="SAM" id="Phobius"/>
    </source>
</evidence>
<dbReference type="SUPFAM" id="SSF57850">
    <property type="entry name" value="RING/U-box"/>
    <property type="match status" value="1"/>
</dbReference>
<proteinExistence type="predicted"/>
<dbReference type="Gene3D" id="3.30.40.10">
    <property type="entry name" value="Zinc/RING finger domain, C3HC4 (zinc finger)"/>
    <property type="match status" value="1"/>
</dbReference>
<feature type="domain" description="RING-type" evidence="3">
    <location>
        <begin position="292"/>
        <end position="333"/>
    </location>
</feature>
<feature type="transmembrane region" description="Helical" evidence="2">
    <location>
        <begin position="123"/>
        <end position="141"/>
    </location>
</feature>
<reference evidence="4 5" key="1">
    <citation type="submission" date="2024-12" db="EMBL/GenBank/DDBJ databases">
        <title>The unique morphological basis and parallel evolutionary history of personate flowers in Penstemon.</title>
        <authorList>
            <person name="Depatie T.H."/>
            <person name="Wessinger C.A."/>
        </authorList>
    </citation>
    <scope>NUCLEOTIDE SEQUENCE [LARGE SCALE GENOMIC DNA]</scope>
    <source>
        <strain evidence="4">WTNN_2</strain>
        <tissue evidence="4">Leaf</tissue>
    </source>
</reference>